<dbReference type="InterPro" id="IPR050352">
    <property type="entry name" value="ABCG_transporters"/>
</dbReference>
<evidence type="ECO:0000256" key="5">
    <source>
        <dbReference type="ARBA" id="ARBA00022741"/>
    </source>
</evidence>
<dbReference type="SUPFAM" id="SSF52540">
    <property type="entry name" value="P-loop containing nucleoside triphosphate hydrolases"/>
    <property type="match status" value="1"/>
</dbReference>
<comment type="similarity">
    <text evidence="2">Belongs to the ABC transporter superfamily. ABCG family. Eye pigment precursor importer (TC 3.A.1.204) subfamily.</text>
</comment>
<dbReference type="Pfam" id="PF00005">
    <property type="entry name" value="ABC_tran"/>
    <property type="match status" value="1"/>
</dbReference>
<dbReference type="CDD" id="cd03213">
    <property type="entry name" value="ABCG_EPDR"/>
    <property type="match status" value="1"/>
</dbReference>
<dbReference type="FunFam" id="3.40.50.300:FF:001077">
    <property type="entry name" value="Uncharacterized protein, isoform A"/>
    <property type="match status" value="1"/>
</dbReference>
<sequence length="350" mass="39309">MNDQLLLANKTFKAFRERCPTDIEFQDLSYSVPDGRKSSKCILKNVSGKFISGQLTAILGPSGAGKTSLLHILAGYKHIGTTGNILVNGQTRNVEKFKKISRYIMQVDYFQPYLTVQESMKIAADLKLGSQENRKNKEIMINESLEFLGLNHCRNTLAKSLSGGEKKRFSIALELINNPPVIFLDEPTTGLDDVACFQCIGLLQLLARGGRTVVCVVHTPSAKLFSAFDNTYFINQGQCVYQGYGPSVVSYLSNLGLVCPMSYSPADFMMEVCCKEYGDFQNKMVISIKNGRNTEYYKDDIGKNVSETNQATLAKSEYLEKMKKISFLDQFLILTSRMLMQIWRTKLVVY</sequence>
<evidence type="ECO:0000256" key="7">
    <source>
        <dbReference type="ARBA" id="ARBA00022989"/>
    </source>
</evidence>
<keyword evidence="6" id="KW-0067">ATP-binding</keyword>
<dbReference type="InterPro" id="IPR017871">
    <property type="entry name" value="ABC_transporter-like_CS"/>
</dbReference>
<dbReference type="SMART" id="SM00382">
    <property type="entry name" value="AAA"/>
    <property type="match status" value="1"/>
</dbReference>
<evidence type="ECO:0000256" key="2">
    <source>
        <dbReference type="ARBA" id="ARBA00005814"/>
    </source>
</evidence>
<gene>
    <name evidence="10" type="ORF">HHI36_010279</name>
</gene>
<evidence type="ECO:0000313" key="11">
    <source>
        <dbReference type="Proteomes" id="UP001516400"/>
    </source>
</evidence>
<dbReference type="EMBL" id="JABFTP020000001">
    <property type="protein sequence ID" value="KAL3266093.1"/>
    <property type="molecule type" value="Genomic_DNA"/>
</dbReference>
<evidence type="ECO:0000256" key="6">
    <source>
        <dbReference type="ARBA" id="ARBA00022840"/>
    </source>
</evidence>
<protein>
    <recommendedName>
        <fullName evidence="9">ABC transporter domain-containing protein</fullName>
    </recommendedName>
</protein>
<dbReference type="PROSITE" id="PS00211">
    <property type="entry name" value="ABC_TRANSPORTER_1"/>
    <property type="match status" value="1"/>
</dbReference>
<dbReference type="Gene3D" id="3.40.50.300">
    <property type="entry name" value="P-loop containing nucleotide triphosphate hydrolases"/>
    <property type="match status" value="1"/>
</dbReference>
<comment type="subcellular location">
    <subcellularLocation>
        <location evidence="1">Membrane</location>
        <topology evidence="1">Multi-pass membrane protein</topology>
    </subcellularLocation>
</comment>
<dbReference type="AlphaFoldDB" id="A0ABD2MI99"/>
<dbReference type="InterPro" id="IPR003439">
    <property type="entry name" value="ABC_transporter-like_ATP-bd"/>
</dbReference>
<keyword evidence="8" id="KW-0472">Membrane</keyword>
<name>A0ABD2MI99_9CUCU</name>
<accession>A0ABD2MI99</accession>
<keyword evidence="11" id="KW-1185">Reference proteome</keyword>
<evidence type="ECO:0000256" key="1">
    <source>
        <dbReference type="ARBA" id="ARBA00004141"/>
    </source>
</evidence>
<dbReference type="InterPro" id="IPR027417">
    <property type="entry name" value="P-loop_NTPase"/>
</dbReference>
<keyword evidence="3" id="KW-0813">Transport</keyword>
<organism evidence="10 11">
    <name type="scientific">Cryptolaemus montrouzieri</name>
    <dbReference type="NCBI Taxonomy" id="559131"/>
    <lineage>
        <taxon>Eukaryota</taxon>
        <taxon>Metazoa</taxon>
        <taxon>Ecdysozoa</taxon>
        <taxon>Arthropoda</taxon>
        <taxon>Hexapoda</taxon>
        <taxon>Insecta</taxon>
        <taxon>Pterygota</taxon>
        <taxon>Neoptera</taxon>
        <taxon>Endopterygota</taxon>
        <taxon>Coleoptera</taxon>
        <taxon>Polyphaga</taxon>
        <taxon>Cucujiformia</taxon>
        <taxon>Coccinelloidea</taxon>
        <taxon>Coccinellidae</taxon>
        <taxon>Scymninae</taxon>
        <taxon>Scymnini</taxon>
        <taxon>Cryptolaemus</taxon>
    </lineage>
</organism>
<comment type="caution">
    <text evidence="10">The sequence shown here is derived from an EMBL/GenBank/DDBJ whole genome shotgun (WGS) entry which is preliminary data.</text>
</comment>
<evidence type="ECO:0000313" key="10">
    <source>
        <dbReference type="EMBL" id="KAL3266093.1"/>
    </source>
</evidence>
<dbReference type="PROSITE" id="PS50893">
    <property type="entry name" value="ABC_TRANSPORTER_2"/>
    <property type="match status" value="1"/>
</dbReference>
<dbReference type="PANTHER" id="PTHR48041:SF15">
    <property type="entry name" value="FI05267P"/>
    <property type="match status" value="1"/>
</dbReference>
<keyword evidence="7" id="KW-1133">Transmembrane helix</keyword>
<evidence type="ECO:0000256" key="4">
    <source>
        <dbReference type="ARBA" id="ARBA00022692"/>
    </source>
</evidence>
<dbReference type="PANTHER" id="PTHR48041">
    <property type="entry name" value="ABC TRANSPORTER G FAMILY MEMBER 28"/>
    <property type="match status" value="1"/>
</dbReference>
<evidence type="ECO:0000256" key="3">
    <source>
        <dbReference type="ARBA" id="ARBA00022448"/>
    </source>
</evidence>
<proteinExistence type="inferred from homology"/>
<evidence type="ECO:0000256" key="8">
    <source>
        <dbReference type="ARBA" id="ARBA00023136"/>
    </source>
</evidence>
<dbReference type="GO" id="GO:0016020">
    <property type="term" value="C:membrane"/>
    <property type="evidence" value="ECO:0007669"/>
    <property type="project" value="UniProtKB-SubCell"/>
</dbReference>
<dbReference type="Proteomes" id="UP001516400">
    <property type="component" value="Unassembled WGS sequence"/>
</dbReference>
<reference evidence="10 11" key="1">
    <citation type="journal article" date="2021" name="BMC Biol.">
        <title>Horizontally acquired antibacterial genes associated with adaptive radiation of ladybird beetles.</title>
        <authorList>
            <person name="Li H.S."/>
            <person name="Tang X.F."/>
            <person name="Huang Y.H."/>
            <person name="Xu Z.Y."/>
            <person name="Chen M.L."/>
            <person name="Du X.Y."/>
            <person name="Qiu B.Y."/>
            <person name="Chen P.T."/>
            <person name="Zhang W."/>
            <person name="Slipinski A."/>
            <person name="Escalona H.E."/>
            <person name="Waterhouse R.M."/>
            <person name="Zwick A."/>
            <person name="Pang H."/>
        </authorList>
    </citation>
    <scope>NUCLEOTIDE SEQUENCE [LARGE SCALE GENOMIC DNA]</scope>
    <source>
        <strain evidence="10">SYSU2018</strain>
    </source>
</reference>
<evidence type="ECO:0000259" key="9">
    <source>
        <dbReference type="PROSITE" id="PS50893"/>
    </source>
</evidence>
<dbReference type="GO" id="GO:0005524">
    <property type="term" value="F:ATP binding"/>
    <property type="evidence" value="ECO:0007669"/>
    <property type="project" value="UniProtKB-KW"/>
</dbReference>
<feature type="domain" description="ABC transporter" evidence="9">
    <location>
        <begin position="23"/>
        <end position="261"/>
    </location>
</feature>
<keyword evidence="4" id="KW-0812">Transmembrane</keyword>
<keyword evidence="5" id="KW-0547">Nucleotide-binding</keyword>
<dbReference type="InterPro" id="IPR003593">
    <property type="entry name" value="AAA+_ATPase"/>
</dbReference>